<organism evidence="2">
    <name type="scientific">Rhizophora mucronata</name>
    <name type="common">Asiatic mangrove</name>
    <dbReference type="NCBI Taxonomy" id="61149"/>
    <lineage>
        <taxon>Eukaryota</taxon>
        <taxon>Viridiplantae</taxon>
        <taxon>Streptophyta</taxon>
        <taxon>Embryophyta</taxon>
        <taxon>Tracheophyta</taxon>
        <taxon>Spermatophyta</taxon>
        <taxon>Magnoliopsida</taxon>
        <taxon>eudicotyledons</taxon>
        <taxon>Gunneridae</taxon>
        <taxon>Pentapetalae</taxon>
        <taxon>rosids</taxon>
        <taxon>fabids</taxon>
        <taxon>Malpighiales</taxon>
        <taxon>Rhizophoraceae</taxon>
        <taxon>Rhizophora</taxon>
    </lineage>
</organism>
<dbReference type="EMBL" id="GGEC01064084">
    <property type="protein sequence ID" value="MBX44568.1"/>
    <property type="molecule type" value="Transcribed_RNA"/>
</dbReference>
<sequence length="36" mass="4543">MWQYWTCILEFTYYLHVAMLQCCMSYFSEYWMLGNS</sequence>
<keyword evidence="1" id="KW-0472">Membrane</keyword>
<name>A0A2P2NPZ0_RHIMU</name>
<proteinExistence type="predicted"/>
<evidence type="ECO:0000256" key="1">
    <source>
        <dbReference type="SAM" id="Phobius"/>
    </source>
</evidence>
<keyword evidence="1" id="KW-1133">Transmembrane helix</keyword>
<feature type="transmembrane region" description="Helical" evidence="1">
    <location>
        <begin position="12"/>
        <end position="33"/>
    </location>
</feature>
<protein>
    <submittedName>
        <fullName evidence="2">Uncharacterized protein</fullName>
    </submittedName>
</protein>
<evidence type="ECO:0000313" key="2">
    <source>
        <dbReference type="EMBL" id="MBX44568.1"/>
    </source>
</evidence>
<dbReference type="AlphaFoldDB" id="A0A2P2NPZ0"/>
<keyword evidence="1" id="KW-0812">Transmembrane</keyword>
<accession>A0A2P2NPZ0</accession>
<reference evidence="2" key="1">
    <citation type="submission" date="2018-02" db="EMBL/GenBank/DDBJ databases">
        <title>Rhizophora mucronata_Transcriptome.</title>
        <authorList>
            <person name="Meera S.P."/>
            <person name="Sreeshan A."/>
            <person name="Augustine A."/>
        </authorList>
    </citation>
    <scope>NUCLEOTIDE SEQUENCE</scope>
    <source>
        <tissue evidence="2">Leaf</tissue>
    </source>
</reference>